<feature type="region of interest" description="Disordered" evidence="6">
    <location>
        <begin position="807"/>
        <end position="935"/>
    </location>
</feature>
<dbReference type="PROSITE" id="PS50145">
    <property type="entry name" value="ZF_TRAF"/>
    <property type="match status" value="1"/>
</dbReference>
<dbReference type="PANTHER" id="PTHR10131">
    <property type="entry name" value="TNF RECEPTOR ASSOCIATED FACTOR"/>
    <property type="match status" value="1"/>
</dbReference>
<feature type="zinc finger region" description="TRAF-type" evidence="4">
    <location>
        <begin position="101"/>
        <end position="146"/>
    </location>
</feature>
<feature type="compositionally biased region" description="Polar residues" evidence="6">
    <location>
        <begin position="339"/>
        <end position="355"/>
    </location>
</feature>
<reference evidence="9" key="1">
    <citation type="submission" date="2023-08" db="EMBL/GenBank/DDBJ databases">
        <authorList>
            <person name="Alioto T."/>
            <person name="Alioto T."/>
            <person name="Gomez Garrido J."/>
        </authorList>
    </citation>
    <scope>NUCLEOTIDE SEQUENCE</scope>
</reference>
<dbReference type="InterPro" id="IPR017907">
    <property type="entry name" value="Znf_RING_CS"/>
</dbReference>
<feature type="compositionally biased region" description="Low complexity" evidence="6">
    <location>
        <begin position="886"/>
        <end position="907"/>
    </location>
</feature>
<dbReference type="Pfam" id="PF02176">
    <property type="entry name" value="zf-TRAF"/>
    <property type="match status" value="1"/>
</dbReference>
<dbReference type="GO" id="GO:0008270">
    <property type="term" value="F:zinc ion binding"/>
    <property type="evidence" value="ECO:0007669"/>
    <property type="project" value="UniProtKB-KW"/>
</dbReference>
<dbReference type="SMART" id="SM00184">
    <property type="entry name" value="RING"/>
    <property type="match status" value="1"/>
</dbReference>
<protein>
    <submittedName>
        <fullName evidence="9">Sialophospho splB-like</fullName>
    </submittedName>
</protein>
<dbReference type="InterPro" id="IPR013083">
    <property type="entry name" value="Znf_RING/FYVE/PHD"/>
</dbReference>
<feature type="compositionally biased region" description="Polar residues" evidence="6">
    <location>
        <begin position="848"/>
        <end position="859"/>
    </location>
</feature>
<feature type="compositionally biased region" description="Polar residues" evidence="6">
    <location>
        <begin position="908"/>
        <end position="926"/>
    </location>
</feature>
<keyword evidence="2 4" id="KW-0863">Zinc-finger</keyword>
<name>A0AA36AWK9_OCTVU</name>
<feature type="domain" description="TRAF-type" evidence="8">
    <location>
        <begin position="101"/>
        <end position="146"/>
    </location>
</feature>
<gene>
    <name evidence="9" type="ORF">OCTVUL_1B008024</name>
</gene>
<evidence type="ECO:0000256" key="1">
    <source>
        <dbReference type="ARBA" id="ARBA00022723"/>
    </source>
</evidence>
<proteinExistence type="predicted"/>
<dbReference type="GO" id="GO:0043122">
    <property type="term" value="P:regulation of canonical NF-kappaB signal transduction"/>
    <property type="evidence" value="ECO:0007669"/>
    <property type="project" value="TreeGrafter"/>
</dbReference>
<feature type="compositionally biased region" description="Polar residues" evidence="6">
    <location>
        <begin position="1001"/>
        <end position="1014"/>
    </location>
</feature>
<feature type="compositionally biased region" description="Polar residues" evidence="6">
    <location>
        <begin position="807"/>
        <end position="819"/>
    </location>
</feature>
<dbReference type="PROSITE" id="PS50089">
    <property type="entry name" value="ZF_RING_2"/>
    <property type="match status" value="1"/>
</dbReference>
<dbReference type="EMBL" id="OX597818">
    <property type="protein sequence ID" value="CAI9723648.1"/>
    <property type="molecule type" value="Genomic_DNA"/>
</dbReference>
<evidence type="ECO:0000259" key="8">
    <source>
        <dbReference type="PROSITE" id="PS50145"/>
    </source>
</evidence>
<dbReference type="InterPro" id="IPR001841">
    <property type="entry name" value="Znf_RING"/>
</dbReference>
<keyword evidence="5" id="KW-0175">Coiled coil</keyword>
<feature type="region of interest" description="Disordered" evidence="6">
    <location>
        <begin position="571"/>
        <end position="610"/>
    </location>
</feature>
<feature type="region of interest" description="Disordered" evidence="6">
    <location>
        <begin position="290"/>
        <end position="355"/>
    </location>
</feature>
<evidence type="ECO:0000256" key="4">
    <source>
        <dbReference type="PROSITE-ProRule" id="PRU00207"/>
    </source>
</evidence>
<evidence type="ECO:0000256" key="3">
    <source>
        <dbReference type="ARBA" id="ARBA00022833"/>
    </source>
</evidence>
<evidence type="ECO:0000259" key="7">
    <source>
        <dbReference type="PROSITE" id="PS50089"/>
    </source>
</evidence>
<accession>A0AA36AWK9</accession>
<feature type="compositionally biased region" description="Low complexity" evidence="6">
    <location>
        <begin position="327"/>
        <end position="338"/>
    </location>
</feature>
<evidence type="ECO:0000256" key="2">
    <source>
        <dbReference type="ARBA" id="ARBA00022771"/>
    </source>
</evidence>
<keyword evidence="1 4" id="KW-0479">Metal-binding</keyword>
<feature type="region of interest" description="Disordered" evidence="6">
    <location>
        <begin position="992"/>
        <end position="1025"/>
    </location>
</feature>
<keyword evidence="10" id="KW-1185">Reference proteome</keyword>
<dbReference type="SUPFAM" id="SSF57850">
    <property type="entry name" value="RING/U-box"/>
    <property type="match status" value="1"/>
</dbReference>
<feature type="compositionally biased region" description="Polar residues" evidence="6">
    <location>
        <begin position="827"/>
        <end position="836"/>
    </location>
</feature>
<feature type="compositionally biased region" description="Polar residues" evidence="6">
    <location>
        <begin position="292"/>
        <end position="309"/>
    </location>
</feature>
<dbReference type="Gene3D" id="3.30.40.10">
    <property type="entry name" value="Zinc/RING finger domain, C3HC4 (zinc finger)"/>
    <property type="match status" value="2"/>
</dbReference>
<evidence type="ECO:0000313" key="9">
    <source>
        <dbReference type="EMBL" id="CAI9723648.1"/>
    </source>
</evidence>
<evidence type="ECO:0000256" key="5">
    <source>
        <dbReference type="SAM" id="Coils"/>
    </source>
</evidence>
<dbReference type="SUPFAM" id="SSF49599">
    <property type="entry name" value="TRAF domain-like"/>
    <property type="match status" value="1"/>
</dbReference>
<dbReference type="PANTHER" id="PTHR10131:SF157">
    <property type="entry name" value="RECEPTOR-ASSOCIATED FACTOR, PUTATIVE-RELATED"/>
    <property type="match status" value="1"/>
</dbReference>
<feature type="compositionally biased region" description="Acidic residues" evidence="6">
    <location>
        <begin position="587"/>
        <end position="607"/>
    </location>
</feature>
<dbReference type="InterPro" id="IPR001293">
    <property type="entry name" value="Znf_TRAF"/>
</dbReference>
<organism evidence="9 10">
    <name type="scientific">Octopus vulgaris</name>
    <name type="common">Common octopus</name>
    <dbReference type="NCBI Taxonomy" id="6645"/>
    <lineage>
        <taxon>Eukaryota</taxon>
        <taxon>Metazoa</taxon>
        <taxon>Spiralia</taxon>
        <taxon>Lophotrochozoa</taxon>
        <taxon>Mollusca</taxon>
        <taxon>Cephalopoda</taxon>
        <taxon>Coleoidea</taxon>
        <taxon>Octopodiformes</taxon>
        <taxon>Octopoda</taxon>
        <taxon>Incirrata</taxon>
        <taxon>Octopodidae</taxon>
        <taxon>Octopus</taxon>
    </lineage>
</organism>
<sequence length="1053" mass="118492">MSRYDVEKFHPPPDPELICCICQCVLDNAKESPCRHVFCKVCIEQWLEDHNSCPTCRTWLSKHDLQNVLPLVQNMINKLAMYCDFRNNGCDEKIILEMYDAHIQKCDFKLLQCPYPGCNSTVLHKDLSKHMNELCTFREVTCNRGCYLKIPINEVPVHDCLSSLKKKSEKQQKLIEEYLKKIKEFITLNDTLKRKVENLLRNFDDTSPHSVEGVSNLFSSSYEDEEDNTSINVLRRTADNSVTKLLVMCNYLEFYTDAIDQITDEINQLQGETSPVINSGSTSTTIAAATTEPTQNSEDTTESRQNVAATSVEPDLRGNNSSESRRFSSTRFSQSSETYLSNGNPDQDPSANAESVLSNSVQIYSGETGSATTGPEDYTATDRELEVSYVADSEEGNNSSAGFNYNNASDDDDLFDWYVDEEEVTSDVSSSMHSSLVTNVPLESTANDATSQPENFFDPEYWIDTYYPQSSDRGNEVRTPENGVEFDNVSVNATDGDSYTHHSEENYLSSNYLSSPSVTSVQFSPLVSSSPQHESDSDMYVLFSDYSDDDEVNHDIELVSENEVRFAVPLESHCDNPHSDDSRTMSDDEDEGDDDDDDEDDDDDDDDRNNSVYQLTFLENQNSIREENDEETSSPANVCLFDQPEDSSTVRVSTTNNSNLDINEVSITHVYSSDNKLSAPNERPVNRVSSQVSLYQQRHRYYDFNSEPLAVPSQHHVLRLLQSNKDSMRFSQHVVSGNTESTRQTPGVSIKIEPTLDFIRVSSSDSGNIQKSTLTTRTVCVPLHDMNTCNSDDVKVISERVVQADTTLQYPSSQNTSRYNQRRKRQNSSPSANSFPSKVRRGRDHSNFYPQSTFTTTIRNRVKSLKNEQNTSNQHLKHHFPNRQHASQTTTSTAASSANISAPSNTAVMSSCRPSSRYTTLHSSWRGTEPCNNNRTRCNTKKTAAACERQMTTQTNVQINQLEDRSLPNVNSTDGTVLFGLPLPDQLHSHRSEHTLDQTDSDNASYEPSESCSDSEVPESDSSYEVLIPKTISQLLDEYNSDETDESWSVGMD</sequence>
<feature type="domain" description="RING-type" evidence="7">
    <location>
        <begin position="19"/>
        <end position="57"/>
    </location>
</feature>
<evidence type="ECO:0000313" key="10">
    <source>
        <dbReference type="Proteomes" id="UP001162480"/>
    </source>
</evidence>
<dbReference type="PROSITE" id="PS00518">
    <property type="entry name" value="ZF_RING_1"/>
    <property type="match status" value="1"/>
</dbReference>
<evidence type="ECO:0000256" key="6">
    <source>
        <dbReference type="SAM" id="MobiDB-lite"/>
    </source>
</evidence>
<dbReference type="Proteomes" id="UP001162480">
    <property type="component" value="Chromosome 5"/>
</dbReference>
<dbReference type="AlphaFoldDB" id="A0AA36AWK9"/>
<dbReference type="Pfam" id="PF13639">
    <property type="entry name" value="zf-RING_2"/>
    <property type="match status" value="1"/>
</dbReference>
<feature type="coiled-coil region" evidence="5">
    <location>
        <begin position="161"/>
        <end position="202"/>
    </location>
</feature>
<feature type="compositionally biased region" description="Basic and acidic residues" evidence="6">
    <location>
        <begin position="572"/>
        <end position="586"/>
    </location>
</feature>
<keyword evidence="3 4" id="KW-0862">Zinc</keyword>